<name>A0A6A4RWM2_SCOMX</name>
<evidence type="ECO:0000313" key="2">
    <source>
        <dbReference type="Proteomes" id="UP000438429"/>
    </source>
</evidence>
<proteinExistence type="predicted"/>
<evidence type="ECO:0000313" key="1">
    <source>
        <dbReference type="EMBL" id="KAF0027196.1"/>
    </source>
</evidence>
<dbReference type="AlphaFoldDB" id="A0A6A4RWM2"/>
<comment type="caution">
    <text evidence="1">The sequence shown here is derived from an EMBL/GenBank/DDBJ whole genome shotgun (WGS) entry which is preliminary data.</text>
</comment>
<sequence length="84" mass="9578">MARLKWTNLDSRKDPYICIVTLLAATFHILNADIAARLSCRPGVTLQREETAVVDVCNLCPETVKSKEQWPLVLFYASKPFYFS</sequence>
<dbReference type="Proteomes" id="UP000438429">
    <property type="component" value="Unassembled WGS sequence"/>
</dbReference>
<reference evidence="1 2" key="1">
    <citation type="submission" date="2019-06" db="EMBL/GenBank/DDBJ databases">
        <title>Draft genomes of female and male turbot (Scophthalmus maximus).</title>
        <authorList>
            <person name="Xu H."/>
            <person name="Xu X.-W."/>
            <person name="Shao C."/>
            <person name="Chen S."/>
        </authorList>
    </citation>
    <scope>NUCLEOTIDE SEQUENCE [LARGE SCALE GENOMIC DNA]</scope>
    <source>
        <strain evidence="1">Ysfricsl-2016a</strain>
        <tissue evidence="1">Blood</tissue>
    </source>
</reference>
<accession>A0A6A4RWM2</accession>
<gene>
    <name evidence="1" type="ORF">F2P81_019937</name>
</gene>
<dbReference type="EMBL" id="VEVO01000018">
    <property type="protein sequence ID" value="KAF0027196.1"/>
    <property type="molecule type" value="Genomic_DNA"/>
</dbReference>
<protein>
    <submittedName>
        <fullName evidence="1">Uncharacterized protein</fullName>
    </submittedName>
</protein>
<organism evidence="1 2">
    <name type="scientific">Scophthalmus maximus</name>
    <name type="common">Turbot</name>
    <name type="synonym">Psetta maxima</name>
    <dbReference type="NCBI Taxonomy" id="52904"/>
    <lineage>
        <taxon>Eukaryota</taxon>
        <taxon>Metazoa</taxon>
        <taxon>Chordata</taxon>
        <taxon>Craniata</taxon>
        <taxon>Vertebrata</taxon>
        <taxon>Euteleostomi</taxon>
        <taxon>Actinopterygii</taxon>
        <taxon>Neopterygii</taxon>
        <taxon>Teleostei</taxon>
        <taxon>Neoteleostei</taxon>
        <taxon>Acanthomorphata</taxon>
        <taxon>Carangaria</taxon>
        <taxon>Pleuronectiformes</taxon>
        <taxon>Pleuronectoidei</taxon>
        <taxon>Scophthalmidae</taxon>
        <taxon>Scophthalmus</taxon>
    </lineage>
</organism>